<feature type="compositionally biased region" description="Basic and acidic residues" evidence="1">
    <location>
        <begin position="11"/>
        <end position="22"/>
    </location>
</feature>
<dbReference type="Proteomes" id="UP001162156">
    <property type="component" value="Unassembled WGS sequence"/>
</dbReference>
<reference evidence="2" key="1">
    <citation type="journal article" date="2023" name="Insect Mol. Biol.">
        <title>Genome sequencing provides insights into the evolution of gene families encoding plant cell wall-degrading enzymes in longhorned beetles.</title>
        <authorList>
            <person name="Shin N.R."/>
            <person name="Okamura Y."/>
            <person name="Kirsch R."/>
            <person name="Pauchet Y."/>
        </authorList>
    </citation>
    <scope>NUCLEOTIDE SEQUENCE</scope>
    <source>
        <strain evidence="2">RBIC_L_NR</strain>
    </source>
</reference>
<protein>
    <submittedName>
        <fullName evidence="2">Uncharacterized protein</fullName>
    </submittedName>
</protein>
<dbReference type="AlphaFoldDB" id="A0AAV8WSM7"/>
<evidence type="ECO:0000256" key="1">
    <source>
        <dbReference type="SAM" id="MobiDB-lite"/>
    </source>
</evidence>
<feature type="region of interest" description="Disordered" evidence="1">
    <location>
        <begin position="1"/>
        <end position="22"/>
    </location>
</feature>
<accession>A0AAV8WSM7</accession>
<proteinExistence type="predicted"/>
<keyword evidence="3" id="KW-1185">Reference proteome</keyword>
<organism evidence="2 3">
    <name type="scientific">Rhamnusium bicolor</name>
    <dbReference type="NCBI Taxonomy" id="1586634"/>
    <lineage>
        <taxon>Eukaryota</taxon>
        <taxon>Metazoa</taxon>
        <taxon>Ecdysozoa</taxon>
        <taxon>Arthropoda</taxon>
        <taxon>Hexapoda</taxon>
        <taxon>Insecta</taxon>
        <taxon>Pterygota</taxon>
        <taxon>Neoptera</taxon>
        <taxon>Endopterygota</taxon>
        <taxon>Coleoptera</taxon>
        <taxon>Polyphaga</taxon>
        <taxon>Cucujiformia</taxon>
        <taxon>Chrysomeloidea</taxon>
        <taxon>Cerambycidae</taxon>
        <taxon>Lepturinae</taxon>
        <taxon>Rhagiini</taxon>
        <taxon>Rhamnusium</taxon>
    </lineage>
</organism>
<evidence type="ECO:0000313" key="3">
    <source>
        <dbReference type="Proteomes" id="UP001162156"/>
    </source>
</evidence>
<sequence>MLMRNPDWVIEDEKTGNRPKESNKELNIKAVKELAQNGENEHLLQTMDTANKDQPPKNRIRSEMSLPTYLKQNEKVPFEVIKQLSENKDMYNIIVENYPNLVEVEKYVIGQRS</sequence>
<evidence type="ECO:0000313" key="2">
    <source>
        <dbReference type="EMBL" id="KAJ8929172.1"/>
    </source>
</evidence>
<gene>
    <name evidence="2" type="ORF">NQ314_018162</name>
</gene>
<name>A0AAV8WSM7_9CUCU</name>
<comment type="caution">
    <text evidence="2">The sequence shown here is derived from an EMBL/GenBank/DDBJ whole genome shotgun (WGS) entry which is preliminary data.</text>
</comment>
<dbReference type="EMBL" id="JANEYF010005099">
    <property type="protein sequence ID" value="KAJ8929172.1"/>
    <property type="molecule type" value="Genomic_DNA"/>
</dbReference>